<dbReference type="Pfam" id="PF04613">
    <property type="entry name" value="LpxD"/>
    <property type="match status" value="1"/>
</dbReference>
<organism evidence="10 12">
    <name type="scientific">Legionella cincinnatiensis</name>
    <dbReference type="NCBI Taxonomy" id="28085"/>
    <lineage>
        <taxon>Bacteria</taxon>
        <taxon>Pseudomonadati</taxon>
        <taxon>Pseudomonadota</taxon>
        <taxon>Gammaproteobacteria</taxon>
        <taxon>Legionellales</taxon>
        <taxon>Legionellaceae</taxon>
        <taxon>Legionella</taxon>
    </lineage>
</organism>
<evidence type="ECO:0000256" key="5">
    <source>
        <dbReference type="ARBA" id="ARBA00023098"/>
    </source>
</evidence>
<evidence type="ECO:0000313" key="11">
    <source>
        <dbReference type="Proteomes" id="UP000054854"/>
    </source>
</evidence>
<dbReference type="PANTHER" id="PTHR43378:SF2">
    <property type="entry name" value="UDP-3-O-ACYLGLUCOSAMINE N-ACYLTRANSFERASE 1, MITOCHONDRIAL-RELATED"/>
    <property type="match status" value="1"/>
</dbReference>
<evidence type="ECO:0000313" key="9">
    <source>
        <dbReference type="EMBL" id="KTC82793.1"/>
    </source>
</evidence>
<dbReference type="InterPro" id="IPR018357">
    <property type="entry name" value="Hexapep_transf_CS"/>
</dbReference>
<evidence type="ECO:0000313" key="10">
    <source>
        <dbReference type="EMBL" id="STX34224.1"/>
    </source>
</evidence>
<reference evidence="9 11" key="1">
    <citation type="submission" date="2015-11" db="EMBL/GenBank/DDBJ databases">
        <title>Genomic analysis of 38 Legionella species identifies large and diverse effector repertoires.</title>
        <authorList>
            <person name="Burstein D."/>
            <person name="Amaro F."/>
            <person name="Zusman T."/>
            <person name="Lifshitz Z."/>
            <person name="Cohen O."/>
            <person name="Gilbert J.A."/>
            <person name="Pupko T."/>
            <person name="Shuman H.A."/>
            <person name="Segal G."/>
        </authorList>
    </citation>
    <scope>NUCLEOTIDE SEQUENCE [LARGE SCALE GENOMIC DNA]</scope>
    <source>
        <strain evidence="9 11">CDC#72-OH-14</strain>
    </source>
</reference>
<dbReference type="Gene3D" id="1.20.5.170">
    <property type="match status" value="1"/>
</dbReference>
<dbReference type="NCBIfam" id="NF002060">
    <property type="entry name" value="PRK00892.1"/>
    <property type="match status" value="1"/>
</dbReference>
<dbReference type="InterPro" id="IPR001451">
    <property type="entry name" value="Hexapep"/>
</dbReference>
<keyword evidence="2" id="KW-0441">Lipid A biosynthesis</keyword>
<dbReference type="Proteomes" id="UP000054854">
    <property type="component" value="Unassembled WGS sequence"/>
</dbReference>
<evidence type="ECO:0000256" key="3">
    <source>
        <dbReference type="ARBA" id="ARBA00022679"/>
    </source>
</evidence>
<evidence type="ECO:0000256" key="2">
    <source>
        <dbReference type="ARBA" id="ARBA00022556"/>
    </source>
</evidence>
<dbReference type="GO" id="GO:0016410">
    <property type="term" value="F:N-acyltransferase activity"/>
    <property type="evidence" value="ECO:0007669"/>
    <property type="project" value="InterPro"/>
</dbReference>
<sequence length="349" mass="37028">MALLTLAQLAEKLGGVWHGNADHAIFSFASLARATPKDIAYYDNSILRGALGNTSAGAVLLKSEHKALYQGNCIIVSNPLQTMMQATQFLSKPTILYSGIDPTARIHHSAQIGEGVSIGAYSVIHAEARLADHVVVGANTVIESSVVIGKNSQIGHDVVLHSGCQLGAQVIIDSGCVVGAFPFNYLKQHGHWQPGFSVGTVIIADKVRIGANTVIDRGSLSDTYLGEGVCIDNLVQIAHDVLIGKNTIIAGCAAVGAYAQIGEDCIIGGASSVAAYVCLTDDVVITGMSTVSKSLAKSGIYSSGTLVHEHQRWRRNAARFRRLDDYIEKLSALEKKLNLINTFESSSED</sequence>
<dbReference type="NCBIfam" id="TIGR01853">
    <property type="entry name" value="lipid_A_lpxD"/>
    <property type="match status" value="1"/>
</dbReference>
<keyword evidence="3 10" id="KW-0808">Transferase</keyword>
<evidence type="ECO:0000259" key="8">
    <source>
        <dbReference type="Pfam" id="PF25087"/>
    </source>
</evidence>
<dbReference type="SUPFAM" id="SSF51161">
    <property type="entry name" value="Trimeric LpxA-like enzymes"/>
    <property type="match status" value="1"/>
</dbReference>
<keyword evidence="11" id="KW-1185">Reference proteome</keyword>
<dbReference type="AlphaFoldDB" id="A0A378IQD5"/>
<protein>
    <submittedName>
        <fullName evidence="10">UDP-3-O-[3-hydroxymyristoyl] glucosamine N-acyltransferase</fullName>
        <ecNumber evidence="10">2.3.1.-</ecNumber>
    </submittedName>
</protein>
<keyword evidence="1" id="KW-0444">Lipid biosynthesis</keyword>
<keyword evidence="4" id="KW-0677">Repeat</keyword>
<dbReference type="Gene3D" id="2.160.10.10">
    <property type="entry name" value="Hexapeptide repeat proteins"/>
    <property type="match status" value="1"/>
</dbReference>
<dbReference type="PROSITE" id="PS00101">
    <property type="entry name" value="HEXAPEP_TRANSFERASES"/>
    <property type="match status" value="1"/>
</dbReference>
<dbReference type="Proteomes" id="UP000255316">
    <property type="component" value="Unassembled WGS sequence"/>
</dbReference>
<keyword evidence="5" id="KW-0443">Lipid metabolism</keyword>
<dbReference type="InterPro" id="IPR020573">
    <property type="entry name" value="UDP_GlcNAc_AcTrfase_non-rep"/>
</dbReference>
<dbReference type="EMBL" id="UGNX01000001">
    <property type="protein sequence ID" value="STX34224.1"/>
    <property type="molecule type" value="Genomic_DNA"/>
</dbReference>
<dbReference type="InterPro" id="IPR011004">
    <property type="entry name" value="Trimer_LpxA-like_sf"/>
</dbReference>
<keyword evidence="6 10" id="KW-0012">Acyltransferase</keyword>
<dbReference type="Pfam" id="PF00132">
    <property type="entry name" value="Hexapep"/>
    <property type="match status" value="1"/>
</dbReference>
<dbReference type="PANTHER" id="PTHR43378">
    <property type="entry name" value="UDP-3-O-ACYLGLUCOSAMINE N-ACYLTRANSFERASE"/>
    <property type="match status" value="1"/>
</dbReference>
<dbReference type="CDD" id="cd03352">
    <property type="entry name" value="LbH_LpxD"/>
    <property type="match status" value="1"/>
</dbReference>
<dbReference type="GO" id="GO:0009245">
    <property type="term" value="P:lipid A biosynthetic process"/>
    <property type="evidence" value="ECO:0007669"/>
    <property type="project" value="UniProtKB-KW"/>
</dbReference>
<evidence type="ECO:0000256" key="1">
    <source>
        <dbReference type="ARBA" id="ARBA00022516"/>
    </source>
</evidence>
<name>A0A378IQD5_9GAMM</name>
<evidence type="ECO:0000259" key="7">
    <source>
        <dbReference type="Pfam" id="PF04613"/>
    </source>
</evidence>
<dbReference type="InterPro" id="IPR007691">
    <property type="entry name" value="LpxD"/>
</dbReference>
<evidence type="ECO:0000256" key="4">
    <source>
        <dbReference type="ARBA" id="ARBA00022737"/>
    </source>
</evidence>
<dbReference type="EMBL" id="LNXX01000045">
    <property type="protein sequence ID" value="KTC82793.1"/>
    <property type="molecule type" value="Genomic_DNA"/>
</dbReference>
<feature type="domain" description="UDP-3-O-[3-hydroxymyristoyl] glucosamine N-acyltransferase non-repeat region" evidence="7">
    <location>
        <begin position="22"/>
        <end position="88"/>
    </location>
</feature>
<dbReference type="InterPro" id="IPR056729">
    <property type="entry name" value="GMPPB_C"/>
</dbReference>
<proteinExistence type="predicted"/>
<dbReference type="STRING" id="28085.Lcin_2822"/>
<evidence type="ECO:0000256" key="6">
    <source>
        <dbReference type="ARBA" id="ARBA00023315"/>
    </source>
</evidence>
<dbReference type="EC" id="2.3.1.-" evidence="10"/>
<dbReference type="GO" id="GO:0016020">
    <property type="term" value="C:membrane"/>
    <property type="evidence" value="ECO:0007669"/>
    <property type="project" value="GOC"/>
</dbReference>
<accession>A0A378IQD5</accession>
<gene>
    <name evidence="10" type="primary">lpxD_1</name>
    <name evidence="9" type="synonym">lpxD_2</name>
    <name evidence="9" type="ORF">Lcin_2822</name>
    <name evidence="10" type="ORF">NCTC12438_00817</name>
</gene>
<reference evidence="10 12" key="2">
    <citation type="submission" date="2018-06" db="EMBL/GenBank/DDBJ databases">
        <authorList>
            <consortium name="Pathogen Informatics"/>
            <person name="Doyle S."/>
        </authorList>
    </citation>
    <scope>NUCLEOTIDE SEQUENCE [LARGE SCALE GENOMIC DNA]</scope>
    <source>
        <strain evidence="10 12">NCTC12438</strain>
    </source>
</reference>
<dbReference type="Gene3D" id="3.40.1390.10">
    <property type="entry name" value="MurE/MurF, N-terminal domain"/>
    <property type="match status" value="1"/>
</dbReference>
<feature type="domain" description="Mannose-1-phosphate guanyltransferase C-terminal" evidence="8">
    <location>
        <begin position="100"/>
        <end position="178"/>
    </location>
</feature>
<evidence type="ECO:0000313" key="12">
    <source>
        <dbReference type="Proteomes" id="UP000255316"/>
    </source>
</evidence>
<dbReference type="Pfam" id="PF25087">
    <property type="entry name" value="GMPPB_C"/>
    <property type="match status" value="1"/>
</dbReference>